<evidence type="ECO:0000313" key="5">
    <source>
        <dbReference type="Proteomes" id="UP000010523"/>
    </source>
</evidence>
<dbReference type="InterPro" id="IPR009206">
    <property type="entry name" value="Nucleotidase_putative"/>
</dbReference>
<evidence type="ECO:0000256" key="2">
    <source>
        <dbReference type="ARBA" id="ARBA00022801"/>
    </source>
</evidence>
<dbReference type="InterPro" id="IPR036412">
    <property type="entry name" value="HAD-like_sf"/>
</dbReference>
<dbReference type="Gene3D" id="3.40.50.1000">
    <property type="entry name" value="HAD superfamily/HAD-like"/>
    <property type="match status" value="1"/>
</dbReference>
<dbReference type="InterPro" id="IPR052419">
    <property type="entry name" value="5_3-deoxyribonucleotidase-like"/>
</dbReference>
<dbReference type="Proteomes" id="UP000010523">
    <property type="component" value="Unassembled WGS sequence"/>
</dbReference>
<comment type="similarity">
    <text evidence="1 3">Belongs to the 5'(3')-deoxyribonucleotidase family.</text>
</comment>
<dbReference type="OrthoDB" id="2471595at2"/>
<dbReference type="eggNOG" id="COG5663">
    <property type="taxonomic scope" value="Bacteria"/>
</dbReference>
<evidence type="ECO:0000313" key="4">
    <source>
        <dbReference type="EMBL" id="EIJ78889.1"/>
    </source>
</evidence>
<dbReference type="InterPro" id="IPR023214">
    <property type="entry name" value="HAD_sf"/>
</dbReference>
<name>I3DXB8_BACMT</name>
<dbReference type="PATRIC" id="fig|997296.3.peg.3177"/>
<dbReference type="GO" id="GO:0016787">
    <property type="term" value="F:hydrolase activity"/>
    <property type="evidence" value="ECO:0007669"/>
    <property type="project" value="UniProtKB-KW"/>
</dbReference>
<evidence type="ECO:0000256" key="3">
    <source>
        <dbReference type="PIRNR" id="PIRNR021362"/>
    </source>
</evidence>
<comment type="caution">
    <text evidence="4">The sequence shown here is derived from an EMBL/GenBank/DDBJ whole genome shotgun (WGS) entry which is preliminary data.</text>
</comment>
<evidence type="ECO:0000256" key="1">
    <source>
        <dbReference type="ARBA" id="ARBA00009589"/>
    </source>
</evidence>
<dbReference type="STRING" id="997296.PB1_15064"/>
<keyword evidence="5" id="KW-1185">Reference proteome</keyword>
<dbReference type="RefSeq" id="WP_004437920.1">
    <property type="nucleotide sequence ID" value="NZ_AFEU01000003.1"/>
</dbReference>
<dbReference type="EMBL" id="AFEU01000003">
    <property type="protein sequence ID" value="EIJ78889.1"/>
    <property type="molecule type" value="Genomic_DNA"/>
</dbReference>
<accession>I3DXB8</accession>
<sequence>MKKRFGIDIDGTVTHPTSIIPFLNEAFNMNITLDDIKQYDLTPLVDLPEEEFAEWFLSMEPVIYSESPLAEGAKSILEKWQGKHDLYFISARGNHLLDITKQWFTKQGIIYDHIELIGTHDKIDAAKKYKLDIFFEDKHDNAVMIHEECKIPVILFDTPYNREPIPKGVIRVSNWFEAYTWVQNWLNKGGV</sequence>
<dbReference type="AlphaFoldDB" id="I3DXB8"/>
<dbReference type="PANTHER" id="PTHR35134:SF2">
    <property type="entry name" value="NUCLEOTIDASE YQFW-RELATED"/>
    <property type="match status" value="1"/>
</dbReference>
<dbReference type="EC" id="3.1.3.-" evidence="3"/>
<dbReference type="SUPFAM" id="SSF56784">
    <property type="entry name" value="HAD-like"/>
    <property type="match status" value="1"/>
</dbReference>
<gene>
    <name evidence="4" type="ORF">PB1_15064</name>
</gene>
<dbReference type="PIRSF" id="PIRSF021362">
    <property type="entry name" value="UCP021362_HAD"/>
    <property type="match status" value="1"/>
</dbReference>
<protein>
    <recommendedName>
        <fullName evidence="3">Nucleotidase</fullName>
        <ecNumber evidence="3">3.1.3.-</ecNumber>
    </recommendedName>
</protein>
<keyword evidence="2 3" id="KW-0378">Hydrolase</keyword>
<dbReference type="PANTHER" id="PTHR35134">
    <property type="entry name" value="NUCLEOTIDASE YQFW-RELATED"/>
    <property type="match status" value="1"/>
</dbReference>
<proteinExistence type="inferred from homology"/>
<reference evidence="4 5" key="1">
    <citation type="journal article" date="2012" name="Appl. Environ. Microbiol.">
        <title>Genome Sequence of Thermotolerant Bacillus methanolicus: Features and Regulation Related to Methylotrophy and Production of L-Lysine and L-Glutamate from Methanol.</title>
        <authorList>
            <person name="Heggeset T.M."/>
            <person name="Krog A."/>
            <person name="Balzer S."/>
            <person name="Wentzel A."/>
            <person name="Ellingsen T.E."/>
            <person name="Brautaset T."/>
        </authorList>
    </citation>
    <scope>NUCLEOTIDE SEQUENCE [LARGE SCALE GENOMIC DNA]</scope>
    <source>
        <strain evidence="4 5">PB1</strain>
    </source>
</reference>
<organism evidence="4 5">
    <name type="scientific">Bacillus methanolicus PB1</name>
    <dbReference type="NCBI Taxonomy" id="997296"/>
    <lineage>
        <taxon>Bacteria</taxon>
        <taxon>Bacillati</taxon>
        <taxon>Bacillota</taxon>
        <taxon>Bacilli</taxon>
        <taxon>Bacillales</taxon>
        <taxon>Bacillaceae</taxon>
        <taxon>Bacillus</taxon>
    </lineage>
</organism>